<evidence type="ECO:0000256" key="1">
    <source>
        <dbReference type="ARBA" id="ARBA00004236"/>
    </source>
</evidence>
<dbReference type="SUPFAM" id="SSF52058">
    <property type="entry name" value="L domain-like"/>
    <property type="match status" value="1"/>
</dbReference>
<keyword evidence="19" id="KW-0325">Glycoprotein</keyword>
<dbReference type="PROSITE" id="PS50011">
    <property type="entry name" value="PROTEIN_KINASE_DOM"/>
    <property type="match status" value="1"/>
</dbReference>
<evidence type="ECO:0000256" key="7">
    <source>
        <dbReference type="ARBA" id="ARBA00022553"/>
    </source>
</evidence>
<dbReference type="GO" id="GO:0005524">
    <property type="term" value="F:ATP binding"/>
    <property type="evidence" value="ECO:0007669"/>
    <property type="project" value="UniProtKB-UniRule"/>
</dbReference>
<evidence type="ECO:0000256" key="15">
    <source>
        <dbReference type="ARBA" id="ARBA00022840"/>
    </source>
</evidence>
<comment type="catalytic activity">
    <reaction evidence="20">
        <text>L-threonyl-[protein] + ATP = O-phospho-L-threonyl-[protein] + ADP + H(+)</text>
        <dbReference type="Rhea" id="RHEA:46608"/>
        <dbReference type="Rhea" id="RHEA-COMP:11060"/>
        <dbReference type="Rhea" id="RHEA-COMP:11605"/>
        <dbReference type="ChEBI" id="CHEBI:15378"/>
        <dbReference type="ChEBI" id="CHEBI:30013"/>
        <dbReference type="ChEBI" id="CHEBI:30616"/>
        <dbReference type="ChEBI" id="CHEBI:61977"/>
        <dbReference type="ChEBI" id="CHEBI:456216"/>
        <dbReference type="EC" id="2.7.11.1"/>
    </reaction>
</comment>
<dbReference type="FunFam" id="3.30.200.20:FF:000309">
    <property type="entry name" value="Leucine-rich repeat receptor protein kinase MSP1"/>
    <property type="match status" value="1"/>
</dbReference>
<dbReference type="EC" id="2.7.11.1" evidence="4"/>
<evidence type="ECO:0000256" key="22">
    <source>
        <dbReference type="PROSITE-ProRule" id="PRU10141"/>
    </source>
</evidence>
<dbReference type="PROSITE" id="PS00107">
    <property type="entry name" value="PROTEIN_KINASE_ATP"/>
    <property type="match status" value="1"/>
</dbReference>
<keyword evidence="25" id="KW-1185">Reference proteome</keyword>
<evidence type="ECO:0000259" key="23">
    <source>
        <dbReference type="PROSITE" id="PS50011"/>
    </source>
</evidence>
<evidence type="ECO:0000256" key="18">
    <source>
        <dbReference type="ARBA" id="ARBA00023170"/>
    </source>
</evidence>
<proteinExistence type="inferred from homology"/>
<evidence type="ECO:0000256" key="12">
    <source>
        <dbReference type="ARBA" id="ARBA00022737"/>
    </source>
</evidence>
<organism evidence="24 25">
    <name type="scientific">Citrus unshiu</name>
    <name type="common">Satsuma mandarin</name>
    <name type="synonym">Citrus nobilis var. unshiu</name>
    <dbReference type="NCBI Taxonomy" id="55188"/>
    <lineage>
        <taxon>Eukaryota</taxon>
        <taxon>Viridiplantae</taxon>
        <taxon>Streptophyta</taxon>
        <taxon>Embryophyta</taxon>
        <taxon>Tracheophyta</taxon>
        <taxon>Spermatophyta</taxon>
        <taxon>Magnoliopsida</taxon>
        <taxon>eudicotyledons</taxon>
        <taxon>Gunneridae</taxon>
        <taxon>Pentapetalae</taxon>
        <taxon>rosids</taxon>
        <taxon>malvids</taxon>
        <taxon>Sapindales</taxon>
        <taxon>Rutaceae</taxon>
        <taxon>Aurantioideae</taxon>
        <taxon>Citrus</taxon>
    </lineage>
</organism>
<keyword evidence="9" id="KW-0808">Transferase</keyword>
<gene>
    <name evidence="24" type="ORF">CUMW_268790</name>
</gene>
<comment type="similarity">
    <text evidence="3">Belongs to the RLP family.</text>
</comment>
<evidence type="ECO:0000256" key="3">
    <source>
        <dbReference type="ARBA" id="ARBA00009592"/>
    </source>
</evidence>
<evidence type="ECO:0000313" key="25">
    <source>
        <dbReference type="Proteomes" id="UP000236630"/>
    </source>
</evidence>
<dbReference type="GO" id="GO:0004674">
    <property type="term" value="F:protein serine/threonine kinase activity"/>
    <property type="evidence" value="ECO:0007669"/>
    <property type="project" value="UniProtKB-KW"/>
</dbReference>
<dbReference type="SUPFAM" id="SSF56112">
    <property type="entry name" value="Protein kinase-like (PK-like)"/>
    <property type="match status" value="1"/>
</dbReference>
<dbReference type="InterPro" id="IPR001245">
    <property type="entry name" value="Ser-Thr/Tyr_kinase_cat_dom"/>
</dbReference>
<keyword evidence="7" id="KW-0597">Phosphoprotein</keyword>
<dbReference type="SMART" id="SM00369">
    <property type="entry name" value="LRR_TYP"/>
    <property type="match status" value="3"/>
</dbReference>
<keyword evidence="18" id="KW-0675">Receptor</keyword>
<dbReference type="Gene3D" id="3.30.200.20">
    <property type="entry name" value="Phosphorylase Kinase, domain 1"/>
    <property type="match status" value="1"/>
</dbReference>
<evidence type="ECO:0000256" key="8">
    <source>
        <dbReference type="ARBA" id="ARBA00022614"/>
    </source>
</evidence>
<evidence type="ECO:0000256" key="20">
    <source>
        <dbReference type="ARBA" id="ARBA00047899"/>
    </source>
</evidence>
<evidence type="ECO:0000256" key="9">
    <source>
        <dbReference type="ARBA" id="ARBA00022679"/>
    </source>
</evidence>
<dbReference type="FunFam" id="3.80.10.10:FF:000299">
    <property type="entry name" value="Piriformospora indica-insensitive protein 2"/>
    <property type="match status" value="1"/>
</dbReference>
<dbReference type="InterPro" id="IPR017441">
    <property type="entry name" value="Protein_kinase_ATP_BS"/>
</dbReference>
<dbReference type="STRING" id="55188.A0A2H5QWS4"/>
<dbReference type="InterPro" id="IPR032675">
    <property type="entry name" value="LRR_dom_sf"/>
</dbReference>
<keyword evidence="13 22" id="KW-0547">Nucleotide-binding</keyword>
<dbReference type="PANTHER" id="PTHR48053:SF139">
    <property type="entry name" value="LRR RECEPTOR-LIKE KINASE FAMILY PROTEIN"/>
    <property type="match status" value="1"/>
</dbReference>
<keyword evidence="16" id="KW-1133">Transmembrane helix</keyword>
<keyword evidence="11" id="KW-0732">Signal</keyword>
<evidence type="ECO:0000256" key="2">
    <source>
        <dbReference type="ARBA" id="ARBA00004479"/>
    </source>
</evidence>
<accession>A0A2H5QWS4</accession>
<protein>
    <recommendedName>
        <fullName evidence="4">non-specific serine/threonine protein kinase</fullName>
        <ecNumber evidence="4">2.7.11.1</ecNumber>
    </recommendedName>
</protein>
<evidence type="ECO:0000256" key="17">
    <source>
        <dbReference type="ARBA" id="ARBA00023136"/>
    </source>
</evidence>
<dbReference type="InterPro" id="IPR011009">
    <property type="entry name" value="Kinase-like_dom_sf"/>
</dbReference>
<dbReference type="InterPro" id="IPR051716">
    <property type="entry name" value="Plant_RL_S/T_kinase"/>
</dbReference>
<evidence type="ECO:0000256" key="4">
    <source>
        <dbReference type="ARBA" id="ARBA00012513"/>
    </source>
</evidence>
<dbReference type="GO" id="GO:0005886">
    <property type="term" value="C:plasma membrane"/>
    <property type="evidence" value="ECO:0007669"/>
    <property type="project" value="UniProtKB-SubCell"/>
</dbReference>
<keyword evidence="6" id="KW-0723">Serine/threonine-protein kinase</keyword>
<keyword evidence="5" id="KW-1003">Cell membrane</keyword>
<feature type="binding site" evidence="22">
    <location>
        <position position="298"/>
    </location>
    <ligand>
        <name>ATP</name>
        <dbReference type="ChEBI" id="CHEBI:30616"/>
    </ligand>
</feature>
<comment type="catalytic activity">
    <reaction evidence="21">
        <text>L-seryl-[protein] + ATP = O-phospho-L-seryl-[protein] + ADP + H(+)</text>
        <dbReference type="Rhea" id="RHEA:17989"/>
        <dbReference type="Rhea" id="RHEA-COMP:9863"/>
        <dbReference type="Rhea" id="RHEA-COMP:11604"/>
        <dbReference type="ChEBI" id="CHEBI:15378"/>
        <dbReference type="ChEBI" id="CHEBI:29999"/>
        <dbReference type="ChEBI" id="CHEBI:30616"/>
        <dbReference type="ChEBI" id="CHEBI:83421"/>
        <dbReference type="ChEBI" id="CHEBI:456216"/>
        <dbReference type="EC" id="2.7.11.1"/>
    </reaction>
</comment>
<dbReference type="Pfam" id="PF00560">
    <property type="entry name" value="LRR_1"/>
    <property type="match status" value="3"/>
</dbReference>
<comment type="caution">
    <text evidence="24">The sequence shown here is derived from an EMBL/GenBank/DDBJ whole genome shotgun (WGS) entry which is preliminary data.</text>
</comment>
<evidence type="ECO:0000256" key="11">
    <source>
        <dbReference type="ARBA" id="ARBA00022729"/>
    </source>
</evidence>
<comment type="subcellular location">
    <subcellularLocation>
        <location evidence="1">Cell membrane</location>
    </subcellularLocation>
    <subcellularLocation>
        <location evidence="2">Membrane</location>
        <topology evidence="2">Single-pass type I membrane protein</topology>
    </subcellularLocation>
</comment>
<evidence type="ECO:0000256" key="16">
    <source>
        <dbReference type="ARBA" id="ARBA00022989"/>
    </source>
</evidence>
<evidence type="ECO:0000256" key="13">
    <source>
        <dbReference type="ARBA" id="ARBA00022741"/>
    </source>
</evidence>
<evidence type="ECO:0000256" key="19">
    <source>
        <dbReference type="ARBA" id="ARBA00023180"/>
    </source>
</evidence>
<keyword evidence="14" id="KW-0418">Kinase</keyword>
<name>A0A2H5QWS4_CITUN</name>
<sequence length="424" mass="47674">MLTVLALENNHFTGNLRHNICRNGALERVIVGGNHFRGPIPKCLRNCPNLVRISLEGNNMRGTISEAFGIYLNLTFLDISDNNFFGEIASNWGKCPKLSTLNVSMNNITRSIPLEIGNLSTLNEFDLSLNHIVGKIPKEFGKLNSLTKLILRGNQLIGHLPSEIGSLTKLEFLNLSTNRFSSLIPESLGNLLKLHYLDLSKYQFIQELPKELGKLVQLSELELSHNFLGREIPSQICSMECCNSQGLLSILSFKRKFDYVEIIRAINDFDAKYCIGSGRHGSVYRAELPSKEFLAVKKFNSPLPSDQIADQKEFFAEIEALTKIRHRNIVKFYGFCSHARHSILIYEYLKRGSLATNLSNDAAAEELDISSKNVLLDLEHKAHVSDFGIAKFLKPDSSNWSALVGTYRYVAPGNWITLWLLVVS</sequence>
<dbReference type="InterPro" id="IPR001611">
    <property type="entry name" value="Leu-rich_rpt"/>
</dbReference>
<keyword evidence="15 22" id="KW-0067">ATP-binding</keyword>
<evidence type="ECO:0000313" key="24">
    <source>
        <dbReference type="EMBL" id="GAY69027.1"/>
    </source>
</evidence>
<keyword evidence="17" id="KW-0472">Membrane</keyword>
<feature type="domain" description="Protein kinase" evidence="23">
    <location>
        <begin position="269"/>
        <end position="424"/>
    </location>
</feature>
<dbReference type="Proteomes" id="UP000236630">
    <property type="component" value="Unassembled WGS sequence"/>
</dbReference>
<dbReference type="Pfam" id="PF13855">
    <property type="entry name" value="LRR_8"/>
    <property type="match status" value="1"/>
</dbReference>
<evidence type="ECO:0000256" key="5">
    <source>
        <dbReference type="ARBA" id="ARBA00022475"/>
    </source>
</evidence>
<keyword evidence="12" id="KW-0677">Repeat</keyword>
<keyword evidence="10" id="KW-0812">Transmembrane</keyword>
<evidence type="ECO:0000256" key="21">
    <source>
        <dbReference type="ARBA" id="ARBA00048679"/>
    </source>
</evidence>
<evidence type="ECO:0000256" key="10">
    <source>
        <dbReference type="ARBA" id="ARBA00022692"/>
    </source>
</evidence>
<dbReference type="FunFam" id="3.80.10.10:FF:000041">
    <property type="entry name" value="LRR receptor-like serine/threonine-protein kinase ERECTA"/>
    <property type="match status" value="1"/>
</dbReference>
<dbReference type="InterPro" id="IPR003591">
    <property type="entry name" value="Leu-rich_rpt_typical-subtyp"/>
</dbReference>
<evidence type="ECO:0000256" key="6">
    <source>
        <dbReference type="ARBA" id="ARBA00022527"/>
    </source>
</evidence>
<evidence type="ECO:0000256" key="14">
    <source>
        <dbReference type="ARBA" id="ARBA00022777"/>
    </source>
</evidence>
<reference evidence="24 25" key="1">
    <citation type="journal article" date="2017" name="Front. Genet.">
        <title>Draft sequencing of the heterozygous diploid genome of Satsuma (Citrus unshiu Marc.) using a hybrid assembly approach.</title>
        <authorList>
            <person name="Shimizu T."/>
            <person name="Tanizawa Y."/>
            <person name="Mochizuki T."/>
            <person name="Nagasaki H."/>
            <person name="Yoshioka T."/>
            <person name="Toyoda A."/>
            <person name="Fujiyama A."/>
            <person name="Kaminuma E."/>
            <person name="Nakamura Y."/>
        </authorList>
    </citation>
    <scope>NUCLEOTIDE SEQUENCE [LARGE SCALE GENOMIC DNA]</scope>
    <source>
        <strain evidence="25">cv. Miyagawa wase</strain>
    </source>
</reference>
<dbReference type="Pfam" id="PF07714">
    <property type="entry name" value="PK_Tyr_Ser-Thr"/>
    <property type="match status" value="1"/>
</dbReference>
<dbReference type="AlphaFoldDB" id="A0A2H5QWS4"/>
<dbReference type="Gene3D" id="1.10.510.10">
    <property type="entry name" value="Transferase(Phosphotransferase) domain 1"/>
    <property type="match status" value="1"/>
</dbReference>
<dbReference type="PANTHER" id="PTHR48053">
    <property type="entry name" value="LEUCINE RICH REPEAT FAMILY PROTEIN, EXPRESSED"/>
    <property type="match status" value="1"/>
</dbReference>
<dbReference type="Gene3D" id="3.80.10.10">
    <property type="entry name" value="Ribonuclease Inhibitor"/>
    <property type="match status" value="1"/>
</dbReference>
<keyword evidence="8" id="KW-0433">Leucine-rich repeat</keyword>
<dbReference type="EMBL" id="BDQV01001063">
    <property type="protein sequence ID" value="GAY69027.1"/>
    <property type="molecule type" value="Genomic_DNA"/>
</dbReference>
<dbReference type="InterPro" id="IPR000719">
    <property type="entry name" value="Prot_kinase_dom"/>
</dbReference>